<evidence type="ECO:0000256" key="17">
    <source>
        <dbReference type="ARBA" id="ARBA00023136"/>
    </source>
</evidence>
<keyword evidence="5 22" id="KW-1003">Cell membrane</keyword>
<evidence type="ECO:0000259" key="23">
    <source>
        <dbReference type="PROSITE" id="PS50846"/>
    </source>
</evidence>
<dbReference type="InterPro" id="IPR023298">
    <property type="entry name" value="ATPase_P-typ_TM_dom_sf"/>
</dbReference>
<dbReference type="GO" id="GO:0005886">
    <property type="term" value="C:plasma membrane"/>
    <property type="evidence" value="ECO:0007669"/>
    <property type="project" value="UniProtKB-SubCell"/>
</dbReference>
<reference evidence="24" key="1">
    <citation type="submission" date="2020-10" db="EMBL/GenBank/DDBJ databases">
        <authorList>
            <person name="Castelo-Branco R."/>
            <person name="Eusebio N."/>
            <person name="Adriana R."/>
            <person name="Vieira A."/>
            <person name="Brugerolle De Fraissinette N."/>
            <person name="Rezende De Castro R."/>
            <person name="Schneider M.P."/>
            <person name="Vasconcelos V."/>
            <person name="Leao P.N."/>
        </authorList>
    </citation>
    <scope>NUCLEOTIDE SEQUENCE</scope>
    <source>
        <strain evidence="24">LEGE 11480</strain>
    </source>
</reference>
<dbReference type="CDD" id="cd00371">
    <property type="entry name" value="HMA"/>
    <property type="match status" value="1"/>
</dbReference>
<dbReference type="PANTHER" id="PTHR43520">
    <property type="entry name" value="ATP7, ISOFORM B"/>
    <property type="match status" value="1"/>
</dbReference>
<sequence>MKTLQLKLRGMNCASCANAIEEAIQNVSGVDVGHVNFSIEQAHIQYDPDQTSPAQIAQAVADIGYEAIPQDAVIDDDRQQQLQHQQSRALRRKVTIGIIGSVLLVLGMLGHMGLATPALLKPLENSWVQMIIAAPVEFWVGWQFHQSAWKAFQHRMADMNTLISVGTLIAFLYSIWATVTPDFFRAQGLPADVYYEASAMIITLTLLGRLLENRAKSETSAAIRQLMGLQAKTARVIRDGSEFDIPIEAVVVGDIVLVRPGEKIPVDGEVVSGKSSIDEAMLTGESLPVAKQAGDLVIGASLNKTGSFKFRATKIGQDTVLAQIVQLVQQAQGSKAPIQKLADQITSWFVPAVIAIAISTFITWYNITGNLTFAILTMVSVLIIACPCALGLATPTSVTVGIGKGAANGILIKSADSLELAQRVRTIVLDKTGTVTQGKPEVTDVLLDGSVLRTMPLPEHQALLRLIGTLERQSEHPLAQAIVSYLTDSLNMTDFPEANHFEAIVGSGVTATVINQTVQVGTVRWLQELGIDTSAVIQQKASWESQGKTVVCLAIDDQVRGVIAIADTVKPSSAKAIQTLQRMGLEVVMLTGDNQRTAEAIAQSVGIERVVAEVRPDQKANAVKQLQAKGERVAMVGDGINDAPALAQADVGIAIGTGTDVAIATADIVLISGDLNGIPASIHLSRATMRNIRQNLLFAFGYNVAGIPIAAGILFPLFQWLLSPIIAGAAMALSSVSVVTNALRLRQIRL</sequence>
<feature type="transmembrane region" description="Helical" evidence="22">
    <location>
        <begin position="162"/>
        <end position="181"/>
    </location>
</feature>
<keyword evidence="6" id="KW-0597">Phosphoprotein</keyword>
<evidence type="ECO:0000256" key="6">
    <source>
        <dbReference type="ARBA" id="ARBA00022553"/>
    </source>
</evidence>
<evidence type="ECO:0000256" key="8">
    <source>
        <dbReference type="ARBA" id="ARBA00022723"/>
    </source>
</evidence>
<dbReference type="NCBIfam" id="TIGR01511">
    <property type="entry name" value="ATPase-IB1_Cu"/>
    <property type="match status" value="1"/>
</dbReference>
<keyword evidence="12" id="KW-0460">Magnesium</keyword>
<dbReference type="Pfam" id="PF00403">
    <property type="entry name" value="HMA"/>
    <property type="match status" value="1"/>
</dbReference>
<dbReference type="PROSITE" id="PS01047">
    <property type="entry name" value="HMA_1"/>
    <property type="match status" value="1"/>
</dbReference>
<dbReference type="EC" id="7.2.2.8" evidence="3"/>
<keyword evidence="15" id="KW-0186">Copper</keyword>
<protein>
    <recommendedName>
        <fullName evidence="21">Probable copper-transporting ATPase PacS</fullName>
        <ecNumber evidence="3">7.2.2.8</ecNumber>
    </recommendedName>
    <alternativeName>
        <fullName evidence="18">Cu(+)-exporting ATPase</fullName>
    </alternativeName>
</protein>
<comment type="caution">
    <text evidence="24">The sequence shown here is derived from an EMBL/GenBank/DDBJ whole genome shotgun (WGS) entry which is preliminary data.</text>
</comment>
<dbReference type="InterPro" id="IPR044492">
    <property type="entry name" value="P_typ_ATPase_HD_dom"/>
</dbReference>
<dbReference type="NCBIfam" id="TIGR01494">
    <property type="entry name" value="ATPase_P-type"/>
    <property type="match status" value="1"/>
</dbReference>
<dbReference type="EMBL" id="JADEXQ010000036">
    <property type="protein sequence ID" value="MBE9030450.1"/>
    <property type="molecule type" value="Genomic_DNA"/>
</dbReference>
<evidence type="ECO:0000313" key="24">
    <source>
        <dbReference type="EMBL" id="MBE9030450.1"/>
    </source>
</evidence>
<dbReference type="SFLD" id="SFLDG00002">
    <property type="entry name" value="C1.7:_P-type_atpase_like"/>
    <property type="match status" value="1"/>
</dbReference>
<keyword evidence="14 22" id="KW-1133">Transmembrane helix</keyword>
<keyword evidence="11 22" id="KW-0067">ATP-binding</keyword>
<dbReference type="SFLD" id="SFLDF00027">
    <property type="entry name" value="p-type_atpase"/>
    <property type="match status" value="1"/>
</dbReference>
<evidence type="ECO:0000256" key="10">
    <source>
        <dbReference type="ARBA" id="ARBA00022796"/>
    </source>
</evidence>
<evidence type="ECO:0000256" key="5">
    <source>
        <dbReference type="ARBA" id="ARBA00022475"/>
    </source>
</evidence>
<dbReference type="CDD" id="cd02094">
    <property type="entry name" value="P-type_ATPase_Cu-like"/>
    <property type="match status" value="1"/>
</dbReference>
<keyword evidence="13" id="KW-1278">Translocase</keyword>
<dbReference type="Pfam" id="PF00702">
    <property type="entry name" value="Hydrolase"/>
    <property type="match status" value="1"/>
</dbReference>
<evidence type="ECO:0000256" key="4">
    <source>
        <dbReference type="ARBA" id="ARBA00022448"/>
    </source>
</evidence>
<dbReference type="Gene3D" id="3.40.50.1000">
    <property type="entry name" value="HAD superfamily/HAD-like"/>
    <property type="match status" value="1"/>
</dbReference>
<evidence type="ECO:0000256" key="13">
    <source>
        <dbReference type="ARBA" id="ARBA00022967"/>
    </source>
</evidence>
<dbReference type="InterPro" id="IPR023299">
    <property type="entry name" value="ATPase_P-typ_cyto_dom_N"/>
</dbReference>
<feature type="transmembrane region" description="Helical" evidence="22">
    <location>
        <begin position="696"/>
        <end position="715"/>
    </location>
</feature>
<keyword evidence="4" id="KW-0813">Transport</keyword>
<evidence type="ECO:0000256" key="11">
    <source>
        <dbReference type="ARBA" id="ARBA00022840"/>
    </source>
</evidence>
<evidence type="ECO:0000256" key="22">
    <source>
        <dbReference type="RuleBase" id="RU362081"/>
    </source>
</evidence>
<feature type="transmembrane region" description="Helical" evidence="22">
    <location>
        <begin position="373"/>
        <end position="394"/>
    </location>
</feature>
<feature type="transmembrane region" description="Helical" evidence="22">
    <location>
        <begin position="193"/>
        <end position="211"/>
    </location>
</feature>
<dbReference type="PROSITE" id="PS50846">
    <property type="entry name" value="HMA_2"/>
    <property type="match status" value="1"/>
</dbReference>
<dbReference type="GO" id="GO:0005507">
    <property type="term" value="F:copper ion binding"/>
    <property type="evidence" value="ECO:0007669"/>
    <property type="project" value="TreeGrafter"/>
</dbReference>
<dbReference type="SFLD" id="SFLDS00003">
    <property type="entry name" value="Haloacid_Dehalogenase"/>
    <property type="match status" value="1"/>
</dbReference>
<dbReference type="FunFam" id="3.30.70.100:FF:000005">
    <property type="entry name" value="Copper-exporting P-type ATPase A"/>
    <property type="match status" value="1"/>
</dbReference>
<dbReference type="Gene3D" id="3.30.70.100">
    <property type="match status" value="1"/>
</dbReference>
<evidence type="ECO:0000256" key="2">
    <source>
        <dbReference type="ARBA" id="ARBA00006024"/>
    </source>
</evidence>
<dbReference type="RefSeq" id="WP_264325277.1">
    <property type="nucleotide sequence ID" value="NZ_JADEXQ010000036.1"/>
</dbReference>
<evidence type="ECO:0000256" key="1">
    <source>
        <dbReference type="ARBA" id="ARBA00004651"/>
    </source>
</evidence>
<dbReference type="Pfam" id="PF00122">
    <property type="entry name" value="E1-E2_ATPase"/>
    <property type="match status" value="1"/>
</dbReference>
<dbReference type="InterPro" id="IPR017969">
    <property type="entry name" value="Heavy-metal-associated_CS"/>
</dbReference>
<dbReference type="PROSITE" id="PS00154">
    <property type="entry name" value="ATPASE_E1_E2"/>
    <property type="match status" value="1"/>
</dbReference>
<evidence type="ECO:0000256" key="19">
    <source>
        <dbReference type="ARBA" id="ARBA00049289"/>
    </source>
</evidence>
<evidence type="ECO:0000313" key="25">
    <source>
        <dbReference type="Proteomes" id="UP000625316"/>
    </source>
</evidence>
<dbReference type="InterPro" id="IPR036412">
    <property type="entry name" value="HAD-like_sf"/>
</dbReference>
<evidence type="ECO:0000256" key="14">
    <source>
        <dbReference type="ARBA" id="ARBA00022989"/>
    </source>
</evidence>
<dbReference type="InterPro" id="IPR006121">
    <property type="entry name" value="HMA_dom"/>
</dbReference>
<dbReference type="Proteomes" id="UP000625316">
    <property type="component" value="Unassembled WGS sequence"/>
</dbReference>
<dbReference type="InterPro" id="IPR001757">
    <property type="entry name" value="P_typ_ATPase"/>
</dbReference>
<dbReference type="SUPFAM" id="SSF81665">
    <property type="entry name" value="Calcium ATPase, transmembrane domain M"/>
    <property type="match status" value="1"/>
</dbReference>
<dbReference type="InterPro" id="IPR036163">
    <property type="entry name" value="HMA_dom_sf"/>
</dbReference>
<dbReference type="PANTHER" id="PTHR43520:SF8">
    <property type="entry name" value="P-TYPE CU(+) TRANSPORTER"/>
    <property type="match status" value="1"/>
</dbReference>
<keyword evidence="7 22" id="KW-0812">Transmembrane</keyword>
<dbReference type="FunFam" id="2.70.150.10:FF:000020">
    <property type="entry name" value="Copper-exporting P-type ATPase A"/>
    <property type="match status" value="1"/>
</dbReference>
<keyword evidence="10" id="KW-0187">Copper transport</keyword>
<dbReference type="PRINTS" id="PR00943">
    <property type="entry name" value="CUATPASE"/>
</dbReference>
<dbReference type="GO" id="GO:0043682">
    <property type="term" value="F:P-type divalent copper transporter activity"/>
    <property type="evidence" value="ECO:0007669"/>
    <property type="project" value="TreeGrafter"/>
</dbReference>
<keyword evidence="25" id="KW-1185">Reference proteome</keyword>
<dbReference type="GO" id="GO:0140581">
    <property type="term" value="F:P-type monovalent copper transporter activity"/>
    <property type="evidence" value="ECO:0007669"/>
    <property type="project" value="UniProtKB-EC"/>
</dbReference>
<dbReference type="InterPro" id="IPR023214">
    <property type="entry name" value="HAD_sf"/>
</dbReference>
<feature type="transmembrane region" description="Helical" evidence="22">
    <location>
        <begin position="126"/>
        <end position="142"/>
    </location>
</feature>
<comment type="function">
    <text evidence="20">May play a role in the osmotic adaptation.</text>
</comment>
<evidence type="ECO:0000256" key="20">
    <source>
        <dbReference type="ARBA" id="ARBA00056348"/>
    </source>
</evidence>
<dbReference type="InterPro" id="IPR008250">
    <property type="entry name" value="ATPase_P-typ_transduc_dom_A_sf"/>
</dbReference>
<dbReference type="Gene3D" id="3.40.1110.10">
    <property type="entry name" value="Calcium-transporting ATPase, cytoplasmic domain N"/>
    <property type="match status" value="1"/>
</dbReference>
<dbReference type="InterPro" id="IPR027256">
    <property type="entry name" value="P-typ_ATPase_IB"/>
</dbReference>
<evidence type="ECO:0000256" key="12">
    <source>
        <dbReference type="ARBA" id="ARBA00022842"/>
    </source>
</evidence>
<evidence type="ECO:0000256" key="7">
    <source>
        <dbReference type="ARBA" id="ARBA00022692"/>
    </source>
</evidence>
<dbReference type="GO" id="GO:0055070">
    <property type="term" value="P:copper ion homeostasis"/>
    <property type="evidence" value="ECO:0007669"/>
    <property type="project" value="TreeGrafter"/>
</dbReference>
<gene>
    <name evidence="24" type="ORF">IQ266_11985</name>
</gene>
<evidence type="ECO:0000256" key="3">
    <source>
        <dbReference type="ARBA" id="ARBA00012517"/>
    </source>
</evidence>
<feature type="transmembrane region" description="Helical" evidence="22">
    <location>
        <begin position="94"/>
        <end position="114"/>
    </location>
</feature>
<dbReference type="FunFam" id="3.40.50.1000:FF:000144">
    <property type="entry name" value="copper-transporting ATPase 1 isoform X2"/>
    <property type="match status" value="1"/>
</dbReference>
<feature type="transmembrane region" description="Helical" evidence="22">
    <location>
        <begin position="721"/>
        <end position="743"/>
    </location>
</feature>
<name>A0A928VLD4_9CYAN</name>
<accession>A0A928VLD4</accession>
<evidence type="ECO:0000256" key="21">
    <source>
        <dbReference type="ARBA" id="ARBA00072218"/>
    </source>
</evidence>
<dbReference type="PRINTS" id="PR00119">
    <property type="entry name" value="CATATPASE"/>
</dbReference>
<keyword evidence="16" id="KW-0406">Ion transport</keyword>
<evidence type="ECO:0000256" key="9">
    <source>
        <dbReference type="ARBA" id="ARBA00022741"/>
    </source>
</evidence>
<feature type="transmembrane region" description="Helical" evidence="22">
    <location>
        <begin position="348"/>
        <end position="367"/>
    </location>
</feature>
<dbReference type="GO" id="GO:0005524">
    <property type="term" value="F:ATP binding"/>
    <property type="evidence" value="ECO:0007669"/>
    <property type="project" value="UniProtKB-UniRule"/>
</dbReference>
<comment type="catalytic activity">
    <reaction evidence="19">
        <text>Cu(+)(in) + ATP + H2O = Cu(+)(out) + ADP + phosphate + H(+)</text>
        <dbReference type="Rhea" id="RHEA:25792"/>
        <dbReference type="ChEBI" id="CHEBI:15377"/>
        <dbReference type="ChEBI" id="CHEBI:15378"/>
        <dbReference type="ChEBI" id="CHEBI:30616"/>
        <dbReference type="ChEBI" id="CHEBI:43474"/>
        <dbReference type="ChEBI" id="CHEBI:49552"/>
        <dbReference type="ChEBI" id="CHEBI:456216"/>
        <dbReference type="EC" id="7.2.2.8"/>
    </reaction>
</comment>
<dbReference type="SUPFAM" id="SSF81653">
    <property type="entry name" value="Calcium ATPase, transduction domain A"/>
    <property type="match status" value="1"/>
</dbReference>
<dbReference type="GO" id="GO:0016887">
    <property type="term" value="F:ATP hydrolysis activity"/>
    <property type="evidence" value="ECO:0007669"/>
    <property type="project" value="InterPro"/>
</dbReference>
<comment type="subcellular location">
    <subcellularLocation>
        <location evidence="1">Cell membrane</location>
        <topology evidence="1">Multi-pass membrane protein</topology>
    </subcellularLocation>
</comment>
<comment type="similarity">
    <text evidence="2 22">Belongs to the cation transport ATPase (P-type) (TC 3.A.3) family. Type IB subfamily.</text>
</comment>
<evidence type="ECO:0000256" key="18">
    <source>
        <dbReference type="ARBA" id="ARBA00033239"/>
    </source>
</evidence>
<keyword evidence="8 22" id="KW-0479">Metal-binding</keyword>
<dbReference type="Gene3D" id="2.70.150.10">
    <property type="entry name" value="Calcium-transporting ATPase, cytoplasmic transduction domain A"/>
    <property type="match status" value="1"/>
</dbReference>
<dbReference type="AlphaFoldDB" id="A0A928VLD4"/>
<dbReference type="InterPro" id="IPR018303">
    <property type="entry name" value="ATPase_P-typ_P_site"/>
</dbReference>
<proteinExistence type="inferred from homology"/>
<keyword evidence="17 22" id="KW-0472">Membrane</keyword>
<keyword evidence="9 22" id="KW-0547">Nucleotide-binding</keyword>
<evidence type="ECO:0000256" key="15">
    <source>
        <dbReference type="ARBA" id="ARBA00023008"/>
    </source>
</evidence>
<feature type="domain" description="HMA" evidence="23">
    <location>
        <begin position="2"/>
        <end position="68"/>
    </location>
</feature>
<evidence type="ECO:0000256" key="16">
    <source>
        <dbReference type="ARBA" id="ARBA00023065"/>
    </source>
</evidence>
<organism evidence="24 25">
    <name type="scientific">Romeriopsis navalis LEGE 11480</name>
    <dbReference type="NCBI Taxonomy" id="2777977"/>
    <lineage>
        <taxon>Bacteria</taxon>
        <taxon>Bacillati</taxon>
        <taxon>Cyanobacteriota</taxon>
        <taxon>Cyanophyceae</taxon>
        <taxon>Leptolyngbyales</taxon>
        <taxon>Leptolyngbyaceae</taxon>
        <taxon>Romeriopsis</taxon>
        <taxon>Romeriopsis navalis</taxon>
    </lineage>
</organism>
<dbReference type="SUPFAM" id="SSF55008">
    <property type="entry name" value="HMA, heavy metal-associated domain"/>
    <property type="match status" value="1"/>
</dbReference>
<dbReference type="NCBIfam" id="TIGR01525">
    <property type="entry name" value="ATPase-IB_hvy"/>
    <property type="match status" value="1"/>
</dbReference>
<dbReference type="InterPro" id="IPR059000">
    <property type="entry name" value="ATPase_P-type_domA"/>
</dbReference>
<dbReference type="SUPFAM" id="SSF56784">
    <property type="entry name" value="HAD-like"/>
    <property type="match status" value="1"/>
</dbReference>